<comment type="similarity">
    <text evidence="1">Belongs to the beta-class carbonic anhydrase family.</text>
</comment>
<keyword evidence="2 4" id="KW-0479">Metal-binding</keyword>
<dbReference type="RefSeq" id="XP_007770195.1">
    <property type="nucleotide sequence ID" value="XM_007772005.1"/>
</dbReference>
<dbReference type="Proteomes" id="UP000053558">
    <property type="component" value="Unassembled WGS sequence"/>
</dbReference>
<dbReference type="AlphaFoldDB" id="A0A5M3MKV7"/>
<reference evidence="6" key="1">
    <citation type="journal article" date="2012" name="Science">
        <title>The Paleozoic origin of enzymatic lignin decomposition reconstructed from 31 fungal genomes.</title>
        <authorList>
            <person name="Floudas D."/>
            <person name="Binder M."/>
            <person name="Riley R."/>
            <person name="Barry K."/>
            <person name="Blanchette R.A."/>
            <person name="Henrissat B."/>
            <person name="Martinez A.T."/>
            <person name="Otillar R."/>
            <person name="Spatafora J.W."/>
            <person name="Yadav J.S."/>
            <person name="Aerts A."/>
            <person name="Benoit I."/>
            <person name="Boyd A."/>
            <person name="Carlson A."/>
            <person name="Copeland A."/>
            <person name="Coutinho P.M."/>
            <person name="de Vries R.P."/>
            <person name="Ferreira P."/>
            <person name="Findley K."/>
            <person name="Foster B."/>
            <person name="Gaskell J."/>
            <person name="Glotzer D."/>
            <person name="Gorecki P."/>
            <person name="Heitman J."/>
            <person name="Hesse C."/>
            <person name="Hori C."/>
            <person name="Igarashi K."/>
            <person name="Jurgens J.A."/>
            <person name="Kallen N."/>
            <person name="Kersten P."/>
            <person name="Kohler A."/>
            <person name="Kuees U."/>
            <person name="Kumar T.K.A."/>
            <person name="Kuo A."/>
            <person name="LaButti K."/>
            <person name="Larrondo L.F."/>
            <person name="Lindquist E."/>
            <person name="Ling A."/>
            <person name="Lombard V."/>
            <person name="Lucas S."/>
            <person name="Lundell T."/>
            <person name="Martin R."/>
            <person name="McLaughlin D.J."/>
            <person name="Morgenstern I."/>
            <person name="Morin E."/>
            <person name="Murat C."/>
            <person name="Nagy L.G."/>
            <person name="Nolan M."/>
            <person name="Ohm R.A."/>
            <person name="Patyshakuliyeva A."/>
            <person name="Rokas A."/>
            <person name="Ruiz-Duenas F.J."/>
            <person name="Sabat G."/>
            <person name="Salamov A."/>
            <person name="Samejima M."/>
            <person name="Schmutz J."/>
            <person name="Slot J.C."/>
            <person name="St John F."/>
            <person name="Stenlid J."/>
            <person name="Sun H."/>
            <person name="Sun S."/>
            <person name="Syed K."/>
            <person name="Tsang A."/>
            <person name="Wiebenga A."/>
            <person name="Young D."/>
            <person name="Pisabarro A."/>
            <person name="Eastwood D.C."/>
            <person name="Martin F."/>
            <person name="Cullen D."/>
            <person name="Grigoriev I.V."/>
            <person name="Hibbett D.S."/>
        </authorList>
    </citation>
    <scope>NUCLEOTIDE SEQUENCE [LARGE SCALE GENOMIC DNA]</scope>
    <source>
        <strain evidence="6">RWD-64-598 SS2</strain>
    </source>
</reference>
<feature type="binding site" evidence="4">
    <location>
        <position position="91"/>
    </location>
    <ligand>
        <name>Zn(2+)</name>
        <dbReference type="ChEBI" id="CHEBI:29105"/>
    </ligand>
</feature>
<dbReference type="PANTHER" id="PTHR43175">
    <property type="entry name" value="CARBONIC ANHYDRASE"/>
    <property type="match status" value="1"/>
</dbReference>
<dbReference type="GO" id="GO:0004089">
    <property type="term" value="F:carbonate dehydratase activity"/>
    <property type="evidence" value="ECO:0007669"/>
    <property type="project" value="InterPro"/>
</dbReference>
<dbReference type="PANTHER" id="PTHR43175:SF3">
    <property type="entry name" value="CARBON DISULFIDE HYDROLASE"/>
    <property type="match status" value="1"/>
</dbReference>
<dbReference type="KEGG" id="cput:CONPUDRAFT_126323"/>
<keyword evidence="6" id="KW-1185">Reference proteome</keyword>
<dbReference type="GeneID" id="19199967"/>
<name>A0A5M3MKV7_CONPW</name>
<dbReference type="SUPFAM" id="SSF53056">
    <property type="entry name" value="beta-carbonic anhydrase, cab"/>
    <property type="match status" value="1"/>
</dbReference>
<sequence length="173" mass="19308">MVPPDSATLRSFPRNQVVVIVSYVDPRVVPEDNRITYAQFSLTRNITLTRRIFPAEHPVIRVVGGRAKNALRSLLTLEHHLGLGAIVVVHHTDYGVSHASSAEFKATFRDRAATTEQVAEIDAIDFDVIHDRDVRASVESDVRYLKESPWFGNGLQVVGFVFDLKTGTVDQVQ</sequence>
<organism evidence="5 6">
    <name type="scientific">Coniophora puteana (strain RWD-64-598)</name>
    <name type="common">Brown rot fungus</name>
    <dbReference type="NCBI Taxonomy" id="741705"/>
    <lineage>
        <taxon>Eukaryota</taxon>
        <taxon>Fungi</taxon>
        <taxon>Dikarya</taxon>
        <taxon>Basidiomycota</taxon>
        <taxon>Agaricomycotina</taxon>
        <taxon>Agaricomycetes</taxon>
        <taxon>Agaricomycetidae</taxon>
        <taxon>Boletales</taxon>
        <taxon>Coniophorineae</taxon>
        <taxon>Coniophoraceae</taxon>
        <taxon>Coniophora</taxon>
    </lineage>
</organism>
<evidence type="ECO:0000313" key="6">
    <source>
        <dbReference type="Proteomes" id="UP000053558"/>
    </source>
</evidence>
<dbReference type="InterPro" id="IPR001765">
    <property type="entry name" value="Carbonic_anhydrase"/>
</dbReference>
<dbReference type="OrthoDB" id="2735890at2759"/>
<dbReference type="GO" id="GO:0008270">
    <property type="term" value="F:zinc ion binding"/>
    <property type="evidence" value="ECO:0007669"/>
    <property type="project" value="InterPro"/>
</dbReference>
<comment type="caution">
    <text evidence="5">The sequence shown here is derived from an EMBL/GenBank/DDBJ whole genome shotgun (WGS) entry which is preliminary data.</text>
</comment>
<accession>A0A5M3MKV7</accession>
<protein>
    <submittedName>
        <fullName evidence="5">Uncharacterized protein</fullName>
    </submittedName>
</protein>
<evidence type="ECO:0000256" key="2">
    <source>
        <dbReference type="ARBA" id="ARBA00022723"/>
    </source>
</evidence>
<keyword evidence="3 4" id="KW-0862">Zinc</keyword>
<proteinExistence type="inferred from homology"/>
<dbReference type="Gene3D" id="3.40.1050.10">
    <property type="entry name" value="Carbonic anhydrase"/>
    <property type="match status" value="1"/>
</dbReference>
<gene>
    <name evidence="5" type="ORF">CONPUDRAFT_126323</name>
</gene>
<evidence type="ECO:0000313" key="5">
    <source>
        <dbReference type="EMBL" id="EIW79862.1"/>
    </source>
</evidence>
<dbReference type="InterPro" id="IPR036874">
    <property type="entry name" value="Carbonic_anhydrase_sf"/>
</dbReference>
<evidence type="ECO:0000256" key="4">
    <source>
        <dbReference type="PIRSR" id="PIRSR601765-1"/>
    </source>
</evidence>
<dbReference type="EMBL" id="JH711580">
    <property type="protein sequence ID" value="EIW79862.1"/>
    <property type="molecule type" value="Genomic_DNA"/>
</dbReference>
<comment type="cofactor">
    <cofactor evidence="4">
        <name>Zn(2+)</name>
        <dbReference type="ChEBI" id="CHEBI:29105"/>
    </cofactor>
    <text evidence="4">Binds 1 zinc ion per subunit.</text>
</comment>
<evidence type="ECO:0000256" key="1">
    <source>
        <dbReference type="ARBA" id="ARBA00006217"/>
    </source>
</evidence>
<dbReference type="SMART" id="SM00947">
    <property type="entry name" value="Pro_CA"/>
    <property type="match status" value="1"/>
</dbReference>
<dbReference type="OMA" id="HHADCGL"/>
<evidence type="ECO:0000256" key="3">
    <source>
        <dbReference type="ARBA" id="ARBA00022833"/>
    </source>
</evidence>